<organism evidence="3 4">
    <name type="scientific">Desulfobacter latus</name>
    <dbReference type="NCBI Taxonomy" id="2292"/>
    <lineage>
        <taxon>Bacteria</taxon>
        <taxon>Pseudomonadati</taxon>
        <taxon>Thermodesulfobacteriota</taxon>
        <taxon>Desulfobacteria</taxon>
        <taxon>Desulfobacterales</taxon>
        <taxon>Desulfobacteraceae</taxon>
        <taxon>Desulfobacter</taxon>
    </lineage>
</organism>
<dbReference type="AlphaFoldDB" id="A0A850TDK4"/>
<protein>
    <submittedName>
        <fullName evidence="3">IS91 family transposase</fullName>
    </submittedName>
</protein>
<feature type="domain" description="Transposase IS801/IS1294" evidence="1">
    <location>
        <begin position="178"/>
        <end position="362"/>
    </location>
</feature>
<reference evidence="3 4" key="1">
    <citation type="submission" date="2020-06" db="EMBL/GenBank/DDBJ databases">
        <title>High-quality draft genome of sulfate reducer Desulfobacter latus type strain AcrS2 isolated from marine sediment.</title>
        <authorList>
            <person name="Hoppe M."/>
            <person name="Larsen C.K."/>
            <person name="Marshall I.P.G."/>
            <person name="Schramm A."/>
            <person name="Marietou A.G."/>
        </authorList>
    </citation>
    <scope>NUCLEOTIDE SEQUENCE [LARGE SCALE GENOMIC DNA]</scope>
    <source>
        <strain evidence="3 4">AcRS2</strain>
    </source>
</reference>
<dbReference type="InterPro" id="IPR026889">
    <property type="entry name" value="Zn_Tnp"/>
</dbReference>
<feature type="domain" description="Transposase zinc-binding" evidence="2">
    <location>
        <begin position="47"/>
        <end position="136"/>
    </location>
</feature>
<evidence type="ECO:0000313" key="4">
    <source>
        <dbReference type="Proteomes" id="UP000553343"/>
    </source>
</evidence>
<dbReference type="GO" id="GO:0003677">
    <property type="term" value="F:DNA binding"/>
    <property type="evidence" value="ECO:0007669"/>
    <property type="project" value="InterPro"/>
</dbReference>
<evidence type="ECO:0000313" key="3">
    <source>
        <dbReference type="EMBL" id="NWH05516.1"/>
    </source>
</evidence>
<dbReference type="Pfam" id="PF04986">
    <property type="entry name" value="Y2_Tnp"/>
    <property type="match status" value="1"/>
</dbReference>
<comment type="caution">
    <text evidence="3">The sequence shown here is derived from an EMBL/GenBank/DDBJ whole genome shotgun (WGS) entry which is preliminary data.</text>
</comment>
<dbReference type="RefSeq" id="WP_178366971.1">
    <property type="nucleotide sequence ID" value="NZ_JACADJ010000037.1"/>
</dbReference>
<evidence type="ECO:0000259" key="1">
    <source>
        <dbReference type="Pfam" id="PF04986"/>
    </source>
</evidence>
<dbReference type="Proteomes" id="UP000553343">
    <property type="component" value="Unassembled WGS sequence"/>
</dbReference>
<gene>
    <name evidence="3" type="ORF">HXW94_11030</name>
</gene>
<dbReference type="InterPro" id="IPR054832">
    <property type="entry name" value="transpos_IS91"/>
</dbReference>
<dbReference type="PANTHER" id="PTHR37023">
    <property type="entry name" value="TRANSPOSASE"/>
    <property type="match status" value="1"/>
</dbReference>
<proteinExistence type="predicted"/>
<dbReference type="GO" id="GO:0006313">
    <property type="term" value="P:DNA transposition"/>
    <property type="evidence" value="ECO:0007669"/>
    <property type="project" value="InterPro"/>
</dbReference>
<dbReference type="Pfam" id="PF14319">
    <property type="entry name" value="Zn_Tnp_IS91"/>
    <property type="match status" value="1"/>
</dbReference>
<sequence>MAQAWPENGGVTPPVLLCCGLRQPMKTLCSHSKLPEKPETSPTVGDIFREYGPAFRASNRLHPRQHKVMYDIEHCRCGEFGTHWEICDTCGHLEKGYNSCRNRHCPGCNNIARRRWVAARIDELLPVSYHHCVFTLPDIFNPLCRFNRQVMYDLLFESASKTLLEFGENPKRLGAKIGFYGILHTWGGNLWLHPHIHFIVTAGGINTRGEWVEPRYSSTFLFPVKALSNVFRAKFLSGLIAAHSRGDLKLPDELTQFSDLCAFRQWLFHTVPKAWVVYSKPPFSGPAEVVKYIGRYTHSTAISNNRIISVKDDTVEFWFKNTRNKSRWETSALPVMEFIDRFLLHVLPKHFHRIRYYGFLANGQAGRHIPAIRQALNDQATPDPAPLKEQPPRCPACGKGKMITILVLDGHGNVVKEDLPKIEIKQIPAKAREP</sequence>
<keyword evidence="4" id="KW-1185">Reference proteome</keyword>
<dbReference type="NCBIfam" id="NF033538">
    <property type="entry name" value="transpos_IS91"/>
    <property type="match status" value="1"/>
</dbReference>
<name>A0A850TDK4_9BACT</name>
<dbReference type="GO" id="GO:0004803">
    <property type="term" value="F:transposase activity"/>
    <property type="evidence" value="ECO:0007669"/>
    <property type="project" value="InterPro"/>
</dbReference>
<dbReference type="InterPro" id="IPR007069">
    <property type="entry name" value="Transposase_32"/>
</dbReference>
<accession>A0A850TDK4</accession>
<dbReference type="PANTHER" id="PTHR37023:SF1">
    <property type="entry name" value="ISSOD25 TRANSPOSASE TNPA_ISSOD25"/>
    <property type="match status" value="1"/>
</dbReference>
<evidence type="ECO:0000259" key="2">
    <source>
        <dbReference type="Pfam" id="PF14319"/>
    </source>
</evidence>
<dbReference type="EMBL" id="JACADJ010000037">
    <property type="protein sequence ID" value="NWH05516.1"/>
    <property type="molecule type" value="Genomic_DNA"/>
</dbReference>